<proteinExistence type="predicted"/>
<dbReference type="AlphaFoldDB" id="A0AAD3XTU6"/>
<dbReference type="Proteomes" id="UP001279734">
    <property type="component" value="Unassembled WGS sequence"/>
</dbReference>
<sequence>MKAVRITNPINTGVQSSINRGCIETVECPNPQKLHRKYLCFVGLSCCNKEFETQCQNGISVANDGVPPLSTNNLATRCCRNHSQLTSAGHFPAPPFSATSAVCHFFHTILPSMLVLPLLC</sequence>
<name>A0AAD3XTU6_NEPGR</name>
<evidence type="ECO:0000313" key="1">
    <source>
        <dbReference type="EMBL" id="GMH16394.1"/>
    </source>
</evidence>
<protein>
    <submittedName>
        <fullName evidence="1">Uncharacterized protein</fullName>
    </submittedName>
</protein>
<accession>A0AAD3XTU6</accession>
<comment type="caution">
    <text evidence="1">The sequence shown here is derived from an EMBL/GenBank/DDBJ whole genome shotgun (WGS) entry which is preliminary data.</text>
</comment>
<keyword evidence="2" id="KW-1185">Reference proteome</keyword>
<evidence type="ECO:0000313" key="2">
    <source>
        <dbReference type="Proteomes" id="UP001279734"/>
    </source>
</evidence>
<dbReference type="EMBL" id="BSYO01000016">
    <property type="protein sequence ID" value="GMH16394.1"/>
    <property type="molecule type" value="Genomic_DNA"/>
</dbReference>
<reference evidence="1" key="1">
    <citation type="submission" date="2023-05" db="EMBL/GenBank/DDBJ databases">
        <title>Nepenthes gracilis genome sequencing.</title>
        <authorList>
            <person name="Fukushima K."/>
        </authorList>
    </citation>
    <scope>NUCLEOTIDE SEQUENCE</scope>
    <source>
        <strain evidence="1">SING2019-196</strain>
    </source>
</reference>
<organism evidence="1 2">
    <name type="scientific">Nepenthes gracilis</name>
    <name type="common">Slender pitcher plant</name>
    <dbReference type="NCBI Taxonomy" id="150966"/>
    <lineage>
        <taxon>Eukaryota</taxon>
        <taxon>Viridiplantae</taxon>
        <taxon>Streptophyta</taxon>
        <taxon>Embryophyta</taxon>
        <taxon>Tracheophyta</taxon>
        <taxon>Spermatophyta</taxon>
        <taxon>Magnoliopsida</taxon>
        <taxon>eudicotyledons</taxon>
        <taxon>Gunneridae</taxon>
        <taxon>Pentapetalae</taxon>
        <taxon>Caryophyllales</taxon>
        <taxon>Nepenthaceae</taxon>
        <taxon>Nepenthes</taxon>
    </lineage>
</organism>
<gene>
    <name evidence="1" type="ORF">Nepgr_018235</name>
</gene>